<keyword evidence="2" id="KW-0539">Nucleus</keyword>
<dbReference type="GO" id="GO:0005634">
    <property type="term" value="C:nucleus"/>
    <property type="evidence" value="ECO:0007669"/>
    <property type="project" value="UniProtKB-SubCell"/>
</dbReference>
<feature type="region of interest" description="Disordered" evidence="3">
    <location>
        <begin position="656"/>
        <end position="677"/>
    </location>
</feature>
<dbReference type="EMBL" id="LSRL02000001">
    <property type="protein sequence ID" value="TDG53320.1"/>
    <property type="molecule type" value="Genomic_DNA"/>
</dbReference>
<comment type="subcellular location">
    <subcellularLocation>
        <location evidence="1">Nucleus</location>
    </subcellularLocation>
</comment>
<evidence type="ECO:0000313" key="5">
    <source>
        <dbReference type="Proteomes" id="UP000295192"/>
    </source>
</evidence>
<feature type="compositionally biased region" description="Basic and acidic residues" evidence="3">
    <location>
        <begin position="244"/>
        <end position="254"/>
    </location>
</feature>
<keyword evidence="5" id="KW-1185">Reference proteome</keyword>
<feature type="region of interest" description="Disordered" evidence="3">
    <location>
        <begin position="446"/>
        <end position="474"/>
    </location>
</feature>
<dbReference type="AlphaFoldDB" id="A0A484C029"/>
<feature type="region of interest" description="Disordered" evidence="3">
    <location>
        <begin position="559"/>
        <end position="589"/>
    </location>
</feature>
<feature type="compositionally biased region" description="Low complexity" evidence="3">
    <location>
        <begin position="773"/>
        <end position="797"/>
    </location>
</feature>
<dbReference type="OMA" id="NQQRGRT"/>
<dbReference type="PANTHER" id="PTHR45093">
    <property type="entry name" value="TRANSCRIPTION ACTIVATOR MSS11"/>
    <property type="match status" value="1"/>
</dbReference>
<name>A0A484C029_DRONA</name>
<dbReference type="PANTHER" id="PTHR45093:SF2">
    <property type="entry name" value="LISH DOMAIN-CONTAINING PROTEIN"/>
    <property type="match status" value="1"/>
</dbReference>
<feature type="compositionally biased region" description="Low complexity" evidence="3">
    <location>
        <begin position="656"/>
        <end position="676"/>
    </location>
</feature>
<sequence length="813" mass="86380">MYDKSKKTWSQRLKISSDNKNASLATAGGMQTLQLLHMQQQQQQQQQQQLQHQQQQLQYHHQQQQQQQHHPHHHLAYQLPPPPAAPPPGYEFLPSALSRSMKYAEPWIYGTVRGIPARPSYGYGHPHAAAIFATDGEPGGATALAVVICSCAEYLNGTKRDVKKASVCKKCRGSRLPLATISGGGTVRLPAAAAAVRRPMAATMRVVSATKKSRPTILDPQKDPYDLMRRTRLLSPEPSAAESSAKEGKSRSRETTATATSTATAAASSNGKAAATATSMQRGRTRTRAQLPLARTSKSTPTAPPDPADCWLEEDSEALLQSSGLLSKRQAASNSRRSILRCNVNPYELISVESQAKTKNNDDFDVADAQLHEDELEQQQQQKQPQLQKQSQQQQQQKQQQQKQQQRSKFYNNNVAAIAGQRISLGDKSNDAGDSSDGYERIIIATEPTPPAAATVASNPRRPPRNKKPEESPNLALVDAQPAATVAVAVAADDDSNSSEAYTVLTVTPTSPGIKSILKRPTTLELNAPLLSPDTGLTPATAPVLTPAGKSQFYIPTPTTPGTATAAAGAGAGGTASATPTPTSASSTRKKVQFMVEDKIIDTTTDAEAVTATTDDSENSVVVAADDETTAAAAAATATPTATTANYEYYNRKRNAATQQAAAQQQEQQQQQQQQQLTLPALESDIDDEYNFTASAEPKATTATLATHITPDSLHYEDVLPPVHQIFDNSRRSSNSSSSSNKNNNTDACQVAEILPNSTTAAAAPDGSKLLLSPASPSHAGSTATAATATGTAATSPHVTMANVVSALAAANG</sequence>
<dbReference type="SUPFAM" id="SSF81995">
    <property type="entry name" value="beta-sandwich domain of Sec23/24"/>
    <property type="match status" value="1"/>
</dbReference>
<organism evidence="4 5">
    <name type="scientific">Drosophila navojoa</name>
    <name type="common">Fruit fly</name>
    <dbReference type="NCBI Taxonomy" id="7232"/>
    <lineage>
        <taxon>Eukaryota</taxon>
        <taxon>Metazoa</taxon>
        <taxon>Ecdysozoa</taxon>
        <taxon>Arthropoda</taxon>
        <taxon>Hexapoda</taxon>
        <taxon>Insecta</taxon>
        <taxon>Pterygota</taxon>
        <taxon>Neoptera</taxon>
        <taxon>Endopterygota</taxon>
        <taxon>Diptera</taxon>
        <taxon>Brachycera</taxon>
        <taxon>Muscomorpha</taxon>
        <taxon>Ephydroidea</taxon>
        <taxon>Drosophilidae</taxon>
        <taxon>Drosophila</taxon>
    </lineage>
</organism>
<gene>
    <name evidence="4" type="ORF">AWZ03_000135</name>
</gene>
<evidence type="ECO:0000256" key="1">
    <source>
        <dbReference type="ARBA" id="ARBA00004123"/>
    </source>
</evidence>
<evidence type="ECO:0000256" key="3">
    <source>
        <dbReference type="SAM" id="MobiDB-lite"/>
    </source>
</evidence>
<feature type="region of interest" description="Disordered" evidence="3">
    <location>
        <begin position="52"/>
        <end position="91"/>
    </location>
</feature>
<evidence type="ECO:0000256" key="2">
    <source>
        <dbReference type="ARBA" id="ARBA00023242"/>
    </source>
</evidence>
<comment type="caution">
    <text evidence="4">The sequence shown here is derived from an EMBL/GenBank/DDBJ whole genome shotgun (WGS) entry which is preliminary data.</text>
</comment>
<dbReference type="STRING" id="7232.A0A484C029"/>
<feature type="region of interest" description="Disordered" evidence="3">
    <location>
        <begin position="375"/>
        <end position="408"/>
    </location>
</feature>
<feature type="compositionally biased region" description="Low complexity" evidence="3">
    <location>
        <begin position="446"/>
        <end position="460"/>
    </location>
</feature>
<feature type="compositionally biased region" description="Low complexity" evidence="3">
    <location>
        <begin position="378"/>
        <end position="405"/>
    </location>
</feature>
<feature type="compositionally biased region" description="Basic and acidic residues" evidence="3">
    <location>
        <begin position="220"/>
        <end position="229"/>
    </location>
</feature>
<accession>A0A484C029</accession>
<feature type="compositionally biased region" description="Pro residues" evidence="3">
    <location>
        <begin position="79"/>
        <end position="89"/>
    </location>
</feature>
<feature type="compositionally biased region" description="Low complexity" evidence="3">
    <location>
        <begin position="559"/>
        <end position="587"/>
    </location>
</feature>
<evidence type="ECO:0000313" key="4">
    <source>
        <dbReference type="EMBL" id="TDG53320.1"/>
    </source>
</evidence>
<dbReference type="Proteomes" id="UP000295192">
    <property type="component" value="Unassembled WGS sequence"/>
</dbReference>
<feature type="compositionally biased region" description="Low complexity" evidence="3">
    <location>
        <begin position="52"/>
        <end position="68"/>
    </location>
</feature>
<reference evidence="4 5" key="1">
    <citation type="journal article" date="2019" name="J. Hered.">
        <title>An Improved Genome Assembly for Drosophila navojoa, the Basal Species in the mojavensis Cluster.</title>
        <authorList>
            <person name="Vanderlinde T."/>
            <person name="Dupim E.G."/>
            <person name="Nazario-Yepiz N.O."/>
            <person name="Carvalho A.B."/>
        </authorList>
    </citation>
    <scope>NUCLEOTIDE SEQUENCE [LARGE SCALE GENOMIC DNA]</scope>
    <source>
        <strain evidence="4">Navoj_Jal97</strain>
        <tissue evidence="4">Whole organism</tissue>
    </source>
</reference>
<feature type="region of interest" description="Disordered" evidence="3">
    <location>
        <begin position="206"/>
        <end position="310"/>
    </location>
</feature>
<feature type="compositionally biased region" description="Low complexity" evidence="3">
    <location>
        <begin position="255"/>
        <end position="279"/>
    </location>
</feature>
<protein>
    <submittedName>
        <fullName evidence="4">Uncharacterized protein</fullName>
    </submittedName>
</protein>
<proteinExistence type="predicted"/>
<feature type="region of interest" description="Disordered" evidence="3">
    <location>
        <begin position="770"/>
        <end position="797"/>
    </location>
</feature>